<gene>
    <name evidence="1" type="ORF">GGQ92_002439</name>
</gene>
<dbReference type="RefSeq" id="WP_184249135.1">
    <property type="nucleotide sequence ID" value="NZ_BAAACU010000006.1"/>
</dbReference>
<dbReference type="AlphaFoldDB" id="A0A841RQY5"/>
<name>A0A841RQY5_9BACI</name>
<evidence type="ECO:0000313" key="2">
    <source>
        <dbReference type="Proteomes" id="UP000572212"/>
    </source>
</evidence>
<evidence type="ECO:0000313" key="1">
    <source>
        <dbReference type="EMBL" id="MBB6513625.1"/>
    </source>
</evidence>
<dbReference type="Proteomes" id="UP000572212">
    <property type="component" value="Unassembled WGS sequence"/>
</dbReference>
<dbReference type="NCBIfam" id="NF038310">
    <property type="entry name" value="lysogeny_AimR"/>
    <property type="match status" value="1"/>
</dbReference>
<dbReference type="EMBL" id="JACHON010000014">
    <property type="protein sequence ID" value="MBB6513625.1"/>
    <property type="molecule type" value="Genomic_DNA"/>
</dbReference>
<dbReference type="Pfam" id="PF22871">
    <property type="entry name" value="AimR"/>
    <property type="match status" value="1"/>
</dbReference>
<comment type="caution">
    <text evidence="1">The sequence shown here is derived from an EMBL/GenBank/DDBJ whole genome shotgun (WGS) entry which is preliminary data.</text>
</comment>
<proteinExistence type="predicted"/>
<dbReference type="InterPro" id="IPR047705">
    <property type="entry name" value="AimR-like"/>
</dbReference>
<protein>
    <submittedName>
        <fullName evidence="1">Uncharacterized protein</fullName>
    </submittedName>
</protein>
<sequence>MLQIANEQDLISHYLHHDTQLKFHQFLTMIQIENDEVSNLPLALQFLRQTTSETDLRLALEFCYINYCYDDLAYFIEKNEKSLYPLNRKYAMFYQLMLDIQKGASPQKIRSCVRSIQCDNPELTCLKYLVFIEVDLSIHHYHRIGTYIDKIQQLLNQLDHPLLVSFLQVRIQILNFYYYWKQNELILARKYAYHYLQMPYHIKQKAQIHLQLAYTYIYEDVDSSLYHLQEAEKIATSLEDKMLLDILMNKAYPFICAHFGIIHGVSTEDKLEKAHLEIVKGNMQKAVSLLQKLPEPTPFSQYYLGLATQQQDYHFQSYRNFIHTRKDHFFAKLPMMALETM</sequence>
<organism evidence="1 2">
    <name type="scientific">Gracilibacillus halotolerans</name>
    <dbReference type="NCBI Taxonomy" id="74386"/>
    <lineage>
        <taxon>Bacteria</taxon>
        <taxon>Bacillati</taxon>
        <taxon>Bacillota</taxon>
        <taxon>Bacilli</taxon>
        <taxon>Bacillales</taxon>
        <taxon>Bacillaceae</taxon>
        <taxon>Gracilibacillus</taxon>
    </lineage>
</organism>
<reference evidence="1 2" key="1">
    <citation type="submission" date="2020-08" db="EMBL/GenBank/DDBJ databases">
        <title>Genomic Encyclopedia of Type Strains, Phase IV (KMG-IV): sequencing the most valuable type-strain genomes for metagenomic binning, comparative biology and taxonomic classification.</title>
        <authorList>
            <person name="Goeker M."/>
        </authorList>
    </citation>
    <scope>NUCLEOTIDE SEQUENCE [LARGE SCALE GENOMIC DNA]</scope>
    <source>
        <strain evidence="1 2">DSM 11805</strain>
    </source>
</reference>
<accession>A0A841RQY5</accession>
<keyword evidence="2" id="KW-1185">Reference proteome</keyword>